<dbReference type="PANTHER" id="PTHR42756:SF1">
    <property type="entry name" value="TRANSCRIPTIONAL REPRESSOR OF EMRAB OPERON"/>
    <property type="match status" value="1"/>
</dbReference>
<evidence type="ECO:0000313" key="7">
    <source>
        <dbReference type="Proteomes" id="UP001431776"/>
    </source>
</evidence>
<dbReference type="PROSITE" id="PS50995">
    <property type="entry name" value="HTH_MARR_2"/>
    <property type="match status" value="1"/>
</dbReference>
<keyword evidence="7" id="KW-1185">Reference proteome</keyword>
<feature type="region of interest" description="Disordered" evidence="4">
    <location>
        <begin position="139"/>
        <end position="159"/>
    </location>
</feature>
<dbReference type="InterPro" id="IPR036388">
    <property type="entry name" value="WH-like_DNA-bd_sf"/>
</dbReference>
<evidence type="ECO:0000256" key="4">
    <source>
        <dbReference type="SAM" id="MobiDB-lite"/>
    </source>
</evidence>
<protein>
    <submittedName>
        <fullName evidence="6">MarR family transcriptional regulator</fullName>
    </submittedName>
</protein>
<feature type="domain" description="HTH marR-type" evidence="5">
    <location>
        <begin position="4"/>
        <end position="136"/>
    </location>
</feature>
<organism evidence="6 7">
    <name type="scientific">Anaerobaca lacustris</name>
    <dbReference type="NCBI Taxonomy" id="3044600"/>
    <lineage>
        <taxon>Bacteria</taxon>
        <taxon>Pseudomonadati</taxon>
        <taxon>Planctomycetota</taxon>
        <taxon>Phycisphaerae</taxon>
        <taxon>Sedimentisphaerales</taxon>
        <taxon>Anaerobacaceae</taxon>
        <taxon>Anaerobaca</taxon>
    </lineage>
</organism>
<proteinExistence type="predicted"/>
<sequence>MATGHDIAMGLRAAYARMHRQSNMSVAGRGVTIDQFVLLALLAEQDGITQQELVRRASSDANTVRAMLVLLEDGGLVAREPHPTDRRARQVTLTHRGRRALDQLWTDSEPVRQRMVSALTPTEADLLVDFLRRISQAMAQENGGPTAPETKRVLKGERR</sequence>
<name>A0AAW6TY87_9BACT</name>
<dbReference type="PROSITE" id="PS01117">
    <property type="entry name" value="HTH_MARR_1"/>
    <property type="match status" value="1"/>
</dbReference>
<dbReference type="AlphaFoldDB" id="A0AAW6TY87"/>
<keyword evidence="2" id="KW-0238">DNA-binding</keyword>
<keyword evidence="3" id="KW-0804">Transcription</keyword>
<reference evidence="6" key="1">
    <citation type="submission" date="2023-05" db="EMBL/GenBank/DDBJ databases">
        <title>Anaerotaeda fermentans gen. nov., sp. nov., a novel anaerobic planctomycete of the new family within the order Sedimentisphaerales isolated from Taman Peninsula, Russia.</title>
        <authorList>
            <person name="Khomyakova M.A."/>
            <person name="Merkel A.Y."/>
            <person name="Slobodkin A.I."/>
        </authorList>
    </citation>
    <scope>NUCLEOTIDE SEQUENCE</scope>
    <source>
        <strain evidence="6">M17dextr</strain>
    </source>
</reference>
<dbReference type="EMBL" id="JASCXX010000023">
    <property type="protein sequence ID" value="MDI6450713.1"/>
    <property type="molecule type" value="Genomic_DNA"/>
</dbReference>
<dbReference type="Pfam" id="PF01047">
    <property type="entry name" value="MarR"/>
    <property type="match status" value="1"/>
</dbReference>
<dbReference type="InterPro" id="IPR023187">
    <property type="entry name" value="Tscrpt_reg_MarR-type_CS"/>
</dbReference>
<dbReference type="RefSeq" id="WP_349246122.1">
    <property type="nucleotide sequence ID" value="NZ_JASCXX010000023.1"/>
</dbReference>
<dbReference type="SMART" id="SM00347">
    <property type="entry name" value="HTH_MARR"/>
    <property type="match status" value="1"/>
</dbReference>
<evidence type="ECO:0000256" key="1">
    <source>
        <dbReference type="ARBA" id="ARBA00023015"/>
    </source>
</evidence>
<comment type="caution">
    <text evidence="6">The sequence shown here is derived from an EMBL/GenBank/DDBJ whole genome shotgun (WGS) entry which is preliminary data.</text>
</comment>
<dbReference type="Proteomes" id="UP001431776">
    <property type="component" value="Unassembled WGS sequence"/>
</dbReference>
<evidence type="ECO:0000256" key="2">
    <source>
        <dbReference type="ARBA" id="ARBA00023125"/>
    </source>
</evidence>
<evidence type="ECO:0000256" key="3">
    <source>
        <dbReference type="ARBA" id="ARBA00023163"/>
    </source>
</evidence>
<dbReference type="SUPFAM" id="SSF46785">
    <property type="entry name" value="Winged helix' DNA-binding domain"/>
    <property type="match status" value="1"/>
</dbReference>
<accession>A0AAW6TY87</accession>
<keyword evidence="1" id="KW-0805">Transcription regulation</keyword>
<dbReference type="PANTHER" id="PTHR42756">
    <property type="entry name" value="TRANSCRIPTIONAL REGULATOR, MARR"/>
    <property type="match status" value="1"/>
</dbReference>
<feature type="compositionally biased region" description="Basic and acidic residues" evidence="4">
    <location>
        <begin position="149"/>
        <end position="159"/>
    </location>
</feature>
<dbReference type="GO" id="GO:0003700">
    <property type="term" value="F:DNA-binding transcription factor activity"/>
    <property type="evidence" value="ECO:0007669"/>
    <property type="project" value="InterPro"/>
</dbReference>
<gene>
    <name evidence="6" type="ORF">QJ522_16765</name>
</gene>
<dbReference type="PRINTS" id="PR00598">
    <property type="entry name" value="HTHMARR"/>
</dbReference>
<dbReference type="GO" id="GO:0003677">
    <property type="term" value="F:DNA binding"/>
    <property type="evidence" value="ECO:0007669"/>
    <property type="project" value="UniProtKB-KW"/>
</dbReference>
<evidence type="ECO:0000259" key="5">
    <source>
        <dbReference type="PROSITE" id="PS50995"/>
    </source>
</evidence>
<evidence type="ECO:0000313" key="6">
    <source>
        <dbReference type="EMBL" id="MDI6450713.1"/>
    </source>
</evidence>
<dbReference type="InterPro" id="IPR036390">
    <property type="entry name" value="WH_DNA-bd_sf"/>
</dbReference>
<dbReference type="Gene3D" id="1.10.10.10">
    <property type="entry name" value="Winged helix-like DNA-binding domain superfamily/Winged helix DNA-binding domain"/>
    <property type="match status" value="1"/>
</dbReference>
<dbReference type="InterPro" id="IPR000835">
    <property type="entry name" value="HTH_MarR-typ"/>
</dbReference>